<name>A0AAE0U0L1_9PEZI</name>
<keyword evidence="5" id="KW-1185">Reference proteome</keyword>
<dbReference type="PANTHER" id="PTHR10039">
    <property type="entry name" value="AMELOGENIN"/>
    <property type="match status" value="1"/>
</dbReference>
<keyword evidence="1" id="KW-0677">Repeat</keyword>
<gene>
    <name evidence="4" type="ORF">B0H63DRAFT_560619</name>
</gene>
<evidence type="ECO:0000313" key="4">
    <source>
        <dbReference type="EMBL" id="KAK3386184.1"/>
    </source>
</evidence>
<feature type="compositionally biased region" description="Polar residues" evidence="2">
    <location>
        <begin position="337"/>
        <end position="346"/>
    </location>
</feature>
<accession>A0AAE0U0L1</accession>
<evidence type="ECO:0000256" key="2">
    <source>
        <dbReference type="SAM" id="MobiDB-lite"/>
    </source>
</evidence>
<dbReference type="AlphaFoldDB" id="A0AAE0U0L1"/>
<comment type="caution">
    <text evidence="4">The sequence shown here is derived from an EMBL/GenBank/DDBJ whole genome shotgun (WGS) entry which is preliminary data.</text>
</comment>
<sequence length="507" mass="56522">MGLDPKLTGAHLSRTTSIAVRPFARSTNIGGRPSDCSIWFISSTNGHGSCAQCSIVTFVEFAVNLVSTGKQVLESPTGTAVENLTLDDVCQKLSALSSRLEKPLAFASDATAESAENIAVLRELAGTCKEDCAELFCVLLDLKVQNGPRKPWQSVKAAVKIHLGQRKIMGLERRLERTQKPQNLGIPGRKTQAFLLAYAHAYGATAGTCDGRAKLRVEHAILASLNFESRLFPYESIAEAHSDESSFWVTGKADSGKSTLMKFLASYSTTEQLLRGWSSPKETTIAAQYFWSTGTAMQKSWLCLLRSLLYDILRKVPLLIPTALPGRWADVEDPSRMETSNQSSSVGYKHHFSPAKGSPCSEYHRKGRGRILWVFLVARSIRDGITNDDDLDEIQQRLEMIPNDLEGLFKLMLLFVDALYQKMAGFLRMAILANEPLEIDLYGKYEQEFGNSNYALDCPVMVSSRENVLALRNKMRRRINVRLKGLLETRGMYVQVLYRTVRDFLLT</sequence>
<reference evidence="4" key="2">
    <citation type="submission" date="2023-06" db="EMBL/GenBank/DDBJ databases">
        <authorList>
            <consortium name="Lawrence Berkeley National Laboratory"/>
            <person name="Haridas S."/>
            <person name="Hensen N."/>
            <person name="Bonometti L."/>
            <person name="Westerberg I."/>
            <person name="Brannstrom I.O."/>
            <person name="Guillou S."/>
            <person name="Cros-Aarteil S."/>
            <person name="Calhoun S."/>
            <person name="Kuo A."/>
            <person name="Mondo S."/>
            <person name="Pangilinan J."/>
            <person name="Riley R."/>
            <person name="LaButti K."/>
            <person name="Andreopoulos B."/>
            <person name="Lipzen A."/>
            <person name="Chen C."/>
            <person name="Yanf M."/>
            <person name="Daum C."/>
            <person name="Ng V."/>
            <person name="Clum A."/>
            <person name="Steindorff A."/>
            <person name="Ohm R."/>
            <person name="Martin F."/>
            <person name="Silar P."/>
            <person name="Natvig D."/>
            <person name="Lalanne C."/>
            <person name="Gautier V."/>
            <person name="Ament-velasquez S.L."/>
            <person name="Kruys A."/>
            <person name="Hutchinson M.I."/>
            <person name="Powell A.J."/>
            <person name="Barry K."/>
            <person name="Miller A.N."/>
            <person name="Grigoriev I.V."/>
            <person name="Debuchy R."/>
            <person name="Gladieux P."/>
            <person name="Thoren M.H."/>
            <person name="Johannesson H."/>
        </authorList>
    </citation>
    <scope>NUCLEOTIDE SEQUENCE</scope>
    <source>
        <strain evidence="4">CBS 232.78</strain>
    </source>
</reference>
<dbReference type="Proteomes" id="UP001285441">
    <property type="component" value="Unassembled WGS sequence"/>
</dbReference>
<organism evidence="4 5">
    <name type="scientific">Podospora didyma</name>
    <dbReference type="NCBI Taxonomy" id="330526"/>
    <lineage>
        <taxon>Eukaryota</taxon>
        <taxon>Fungi</taxon>
        <taxon>Dikarya</taxon>
        <taxon>Ascomycota</taxon>
        <taxon>Pezizomycotina</taxon>
        <taxon>Sordariomycetes</taxon>
        <taxon>Sordariomycetidae</taxon>
        <taxon>Sordariales</taxon>
        <taxon>Podosporaceae</taxon>
        <taxon>Podospora</taxon>
    </lineage>
</organism>
<protein>
    <recommendedName>
        <fullName evidence="3">Nephrocystin 3-like N-terminal domain-containing protein</fullName>
    </recommendedName>
</protein>
<evidence type="ECO:0000259" key="3">
    <source>
        <dbReference type="Pfam" id="PF24883"/>
    </source>
</evidence>
<feature type="domain" description="Nephrocystin 3-like N-terminal" evidence="3">
    <location>
        <begin position="235"/>
        <end position="322"/>
    </location>
</feature>
<evidence type="ECO:0000256" key="1">
    <source>
        <dbReference type="ARBA" id="ARBA00022737"/>
    </source>
</evidence>
<proteinExistence type="predicted"/>
<dbReference type="Pfam" id="PF24883">
    <property type="entry name" value="NPHP3_N"/>
    <property type="match status" value="1"/>
</dbReference>
<evidence type="ECO:0000313" key="5">
    <source>
        <dbReference type="Proteomes" id="UP001285441"/>
    </source>
</evidence>
<feature type="region of interest" description="Disordered" evidence="2">
    <location>
        <begin position="333"/>
        <end position="362"/>
    </location>
</feature>
<dbReference type="EMBL" id="JAULSW010000004">
    <property type="protein sequence ID" value="KAK3386184.1"/>
    <property type="molecule type" value="Genomic_DNA"/>
</dbReference>
<dbReference type="InterPro" id="IPR056884">
    <property type="entry name" value="NPHP3-like_N"/>
</dbReference>
<reference evidence="4" key="1">
    <citation type="journal article" date="2023" name="Mol. Phylogenet. Evol.">
        <title>Genome-scale phylogeny and comparative genomics of the fungal order Sordariales.</title>
        <authorList>
            <person name="Hensen N."/>
            <person name="Bonometti L."/>
            <person name="Westerberg I."/>
            <person name="Brannstrom I.O."/>
            <person name="Guillou S."/>
            <person name="Cros-Aarteil S."/>
            <person name="Calhoun S."/>
            <person name="Haridas S."/>
            <person name="Kuo A."/>
            <person name="Mondo S."/>
            <person name="Pangilinan J."/>
            <person name="Riley R."/>
            <person name="LaButti K."/>
            <person name="Andreopoulos B."/>
            <person name="Lipzen A."/>
            <person name="Chen C."/>
            <person name="Yan M."/>
            <person name="Daum C."/>
            <person name="Ng V."/>
            <person name="Clum A."/>
            <person name="Steindorff A."/>
            <person name="Ohm R.A."/>
            <person name="Martin F."/>
            <person name="Silar P."/>
            <person name="Natvig D.O."/>
            <person name="Lalanne C."/>
            <person name="Gautier V."/>
            <person name="Ament-Velasquez S.L."/>
            <person name="Kruys A."/>
            <person name="Hutchinson M.I."/>
            <person name="Powell A.J."/>
            <person name="Barry K."/>
            <person name="Miller A.N."/>
            <person name="Grigoriev I.V."/>
            <person name="Debuchy R."/>
            <person name="Gladieux P."/>
            <person name="Hiltunen Thoren M."/>
            <person name="Johannesson H."/>
        </authorList>
    </citation>
    <scope>NUCLEOTIDE SEQUENCE</scope>
    <source>
        <strain evidence="4">CBS 232.78</strain>
    </source>
</reference>
<dbReference type="PANTHER" id="PTHR10039:SF5">
    <property type="entry name" value="NACHT DOMAIN-CONTAINING PROTEIN"/>
    <property type="match status" value="1"/>
</dbReference>